<dbReference type="EMBL" id="JAAIYO010000004">
    <property type="protein sequence ID" value="MBE4749640.1"/>
    <property type="molecule type" value="Genomic_DNA"/>
</dbReference>
<comment type="caution">
    <text evidence="1">The sequence shown here is derived from an EMBL/GenBank/DDBJ whole genome shotgun (WGS) entry which is preliminary data.</text>
</comment>
<sequence>MKRILPLILAAFAVACSGPDYRDTEAPDDAALAFHDGAATAQALASGTLSANPTTVRINLDRTSTGTTNVCWNVANASTGEVWLRLNGQPEELFARGPGACQFATWITAGNVFEFRLYAEWRTPPCSTPLPSLARATTVVRARCAAPVRRATRASAATAFAAQWRAVPVMPT</sequence>
<organism evidence="1 2">
    <name type="scientific">Corallococcus soli</name>
    <dbReference type="NCBI Taxonomy" id="2710757"/>
    <lineage>
        <taxon>Bacteria</taxon>
        <taxon>Pseudomonadati</taxon>
        <taxon>Myxococcota</taxon>
        <taxon>Myxococcia</taxon>
        <taxon>Myxococcales</taxon>
        <taxon>Cystobacterineae</taxon>
        <taxon>Myxococcaceae</taxon>
        <taxon>Corallococcus</taxon>
    </lineage>
</organism>
<reference evidence="1 2" key="1">
    <citation type="submission" date="2020-02" db="EMBL/GenBank/DDBJ databases">
        <authorList>
            <person name="Babadi Z.K."/>
            <person name="Risdian C."/>
            <person name="Ebrahimipour G.H."/>
            <person name="Wink J."/>
        </authorList>
    </citation>
    <scope>NUCLEOTIDE SEQUENCE [LARGE SCALE GENOMIC DNA]</scope>
    <source>
        <strain evidence="1 2">ZKHCc1 1396</strain>
    </source>
</reference>
<gene>
    <name evidence="1" type="ORF">G4177_15865</name>
</gene>
<keyword evidence="2" id="KW-1185">Reference proteome</keyword>
<dbReference type="RefSeq" id="WP_193349055.1">
    <property type="nucleotide sequence ID" value="NZ_CBCSIP010000169.1"/>
</dbReference>
<evidence type="ECO:0000313" key="1">
    <source>
        <dbReference type="EMBL" id="MBE4749640.1"/>
    </source>
</evidence>
<evidence type="ECO:0000313" key="2">
    <source>
        <dbReference type="Proteomes" id="UP001516472"/>
    </source>
</evidence>
<protein>
    <submittedName>
        <fullName evidence="1">Uncharacterized protein</fullName>
    </submittedName>
</protein>
<name>A0ABR9PNZ6_9BACT</name>
<dbReference type="Proteomes" id="UP001516472">
    <property type="component" value="Unassembled WGS sequence"/>
</dbReference>
<proteinExistence type="predicted"/>
<dbReference type="PROSITE" id="PS51257">
    <property type="entry name" value="PROKAR_LIPOPROTEIN"/>
    <property type="match status" value="1"/>
</dbReference>
<accession>A0ABR9PNZ6</accession>